<dbReference type="PANTHER" id="PTHR30461:SF2">
    <property type="entry name" value="SERINE RECOMBINASE PINE-RELATED"/>
    <property type="match status" value="1"/>
</dbReference>
<dbReference type="Pfam" id="PF00239">
    <property type="entry name" value="Resolvase"/>
    <property type="match status" value="1"/>
</dbReference>
<dbReference type="InterPro" id="IPR036162">
    <property type="entry name" value="Resolvase-like_N_sf"/>
</dbReference>
<dbReference type="GO" id="GO:0000150">
    <property type="term" value="F:DNA strand exchange activity"/>
    <property type="evidence" value="ECO:0007669"/>
    <property type="project" value="InterPro"/>
</dbReference>
<reference evidence="7 8" key="1">
    <citation type="submission" date="2019-03" db="EMBL/GenBank/DDBJ databases">
        <title>Draft Genome Sequence of Duganella callidus sp. nov., a Novel Duganella Species Isolated from Cultivated Soil.</title>
        <authorList>
            <person name="Raths R."/>
            <person name="Peta V."/>
            <person name="Bucking H."/>
        </authorList>
    </citation>
    <scope>NUCLEOTIDE SEQUENCE [LARGE SCALE GENOMIC DNA]</scope>
    <source>
        <strain evidence="7 8">DN04</strain>
    </source>
</reference>
<dbReference type="SMART" id="SM00857">
    <property type="entry name" value="Resolvase"/>
    <property type="match status" value="1"/>
</dbReference>
<dbReference type="CDD" id="cd00338">
    <property type="entry name" value="Ser_Recombinase"/>
    <property type="match status" value="1"/>
</dbReference>
<dbReference type="Proteomes" id="UP000297729">
    <property type="component" value="Unassembled WGS sequence"/>
</dbReference>
<sequence>MIVCVAYRAMILLMTKAYSYSRFSSDAQRQGTSIDRQQTLARKWCADNNVELSNDVFADEAVSGFHGDNLASGALARFISHVERGDIERGSYLILENLDRLTRMNAWDASGLLQRLVKQLGIVVVTLRPHEMRFDHNSSALDLLQAILHMDNAHRESARKSDLGKLEWAKRFAAARESGKDIGKRVSNWLTLGEDSKYHLNEKADAVRRIFALCLEGYGSTVIAQMINAEGYPTFNRGKRWGTSAVLTVLTNRAAIGELTPKDGGDPIPNYFPAVIDEDTFNAAKATVNARKVGKVTKQAADVNVWSKLVFCGVCGSAMHIIQRSKFRYLMCANRRYGECEGARNVRLDESEDILMAALLELDAMGLVKPDPDKIARELAVADGRLLVEQGKLASYANTLANNPDSPTFQNFVLQTEGRIRTLQQEVDRLTAELAGGERLNWSQFKSKLDLTDKATRKRTNSYLQRLGIKVHIADGYLLTQHNEAKAMLVVDKNQIGVMTLGGDEGEVGIIADVGTANALASNVKHLLRQPGGGFVHRGTLSVPNGRGTRRRTSPATSA</sequence>
<dbReference type="Gene3D" id="3.90.1750.20">
    <property type="entry name" value="Putative Large Serine Recombinase, Chain B, Domain 2"/>
    <property type="match status" value="1"/>
</dbReference>
<gene>
    <name evidence="7" type="ORF">E4L98_20380</name>
</gene>
<proteinExistence type="predicted"/>
<evidence type="ECO:0000259" key="6">
    <source>
        <dbReference type="PROSITE" id="PS51737"/>
    </source>
</evidence>
<comment type="caution">
    <text evidence="7">The sequence shown here is derived from an EMBL/GenBank/DDBJ whole genome shotgun (WGS) entry which is preliminary data.</text>
</comment>
<dbReference type="SUPFAM" id="SSF53041">
    <property type="entry name" value="Resolvase-like"/>
    <property type="match status" value="1"/>
</dbReference>
<dbReference type="Pfam" id="PF13408">
    <property type="entry name" value="Zn_ribbon_recom"/>
    <property type="match status" value="1"/>
</dbReference>
<evidence type="ECO:0000313" key="7">
    <source>
        <dbReference type="EMBL" id="TFW17563.1"/>
    </source>
</evidence>
<name>A0A4Y9SAI1_9BURK</name>
<dbReference type="EMBL" id="SPVG01000202">
    <property type="protein sequence ID" value="TFW17563.1"/>
    <property type="molecule type" value="Genomic_DNA"/>
</dbReference>
<organism evidence="7 8">
    <name type="scientific">Duganella callida</name>
    <dbReference type="NCBI Taxonomy" id="2561932"/>
    <lineage>
        <taxon>Bacteria</taxon>
        <taxon>Pseudomonadati</taxon>
        <taxon>Pseudomonadota</taxon>
        <taxon>Betaproteobacteria</taxon>
        <taxon>Burkholderiales</taxon>
        <taxon>Oxalobacteraceae</taxon>
        <taxon>Telluria group</taxon>
        <taxon>Duganella</taxon>
    </lineage>
</organism>
<dbReference type="PROSITE" id="PS51737">
    <property type="entry name" value="RECOMBINASE_DNA_BIND"/>
    <property type="match status" value="1"/>
</dbReference>
<evidence type="ECO:0000256" key="3">
    <source>
        <dbReference type="SAM" id="Coils"/>
    </source>
</evidence>
<accession>A0A4Y9SAI1</accession>
<dbReference type="PANTHER" id="PTHR30461">
    <property type="entry name" value="DNA-INVERTASE FROM LAMBDOID PROPHAGE"/>
    <property type="match status" value="1"/>
</dbReference>
<feature type="domain" description="Recombinase" evidence="6">
    <location>
        <begin position="181"/>
        <end position="294"/>
    </location>
</feature>
<feature type="coiled-coil region" evidence="3">
    <location>
        <begin position="413"/>
        <end position="440"/>
    </location>
</feature>
<evidence type="ECO:0000256" key="4">
    <source>
        <dbReference type="SAM" id="MobiDB-lite"/>
    </source>
</evidence>
<dbReference type="InterPro" id="IPR050639">
    <property type="entry name" value="SSR_resolvase"/>
</dbReference>
<keyword evidence="8" id="KW-1185">Reference proteome</keyword>
<evidence type="ECO:0000256" key="2">
    <source>
        <dbReference type="ARBA" id="ARBA00023172"/>
    </source>
</evidence>
<dbReference type="GO" id="GO:0003677">
    <property type="term" value="F:DNA binding"/>
    <property type="evidence" value="ECO:0007669"/>
    <property type="project" value="UniProtKB-KW"/>
</dbReference>
<dbReference type="OrthoDB" id="9791494at2"/>
<dbReference type="InterPro" id="IPR006119">
    <property type="entry name" value="Resolv_N"/>
</dbReference>
<dbReference type="Pfam" id="PF07508">
    <property type="entry name" value="Recombinase"/>
    <property type="match status" value="1"/>
</dbReference>
<feature type="domain" description="Resolvase/invertase-type recombinase catalytic" evidence="5">
    <location>
        <begin position="16"/>
        <end position="177"/>
    </location>
</feature>
<dbReference type="Gene3D" id="3.40.50.1390">
    <property type="entry name" value="Resolvase, N-terminal catalytic domain"/>
    <property type="match status" value="1"/>
</dbReference>
<dbReference type="PROSITE" id="PS51736">
    <property type="entry name" value="RECOMBINASES_3"/>
    <property type="match status" value="1"/>
</dbReference>
<dbReference type="InterPro" id="IPR011109">
    <property type="entry name" value="DNA_bind_recombinase_dom"/>
</dbReference>
<feature type="region of interest" description="Disordered" evidence="4">
    <location>
        <begin position="536"/>
        <end position="559"/>
    </location>
</feature>
<dbReference type="InterPro" id="IPR025827">
    <property type="entry name" value="Zn_ribbon_recom_dom"/>
</dbReference>
<keyword evidence="3" id="KW-0175">Coiled coil</keyword>
<keyword evidence="2" id="KW-0233">DNA recombination</keyword>
<keyword evidence="1" id="KW-0238">DNA-binding</keyword>
<evidence type="ECO:0000313" key="8">
    <source>
        <dbReference type="Proteomes" id="UP000297729"/>
    </source>
</evidence>
<evidence type="ECO:0000259" key="5">
    <source>
        <dbReference type="PROSITE" id="PS51736"/>
    </source>
</evidence>
<dbReference type="AlphaFoldDB" id="A0A4Y9SAI1"/>
<protein>
    <submittedName>
        <fullName evidence="7">Recombinase family protein</fullName>
    </submittedName>
</protein>
<dbReference type="InterPro" id="IPR038109">
    <property type="entry name" value="DNA_bind_recomb_sf"/>
</dbReference>
<evidence type="ECO:0000256" key="1">
    <source>
        <dbReference type="ARBA" id="ARBA00023125"/>
    </source>
</evidence>